<name>A0A3P6QES9_DIBLA</name>
<sequence length="82" mass="9209">MKNVNAKQQGFIIAGLYMDRTRTKKKRKCAGGTEQAEAPKDILVAVAELQNLSGFWKLEAELADLLDCQLEKLKSKKPQKCE</sequence>
<protein>
    <submittedName>
        <fullName evidence="1">Uncharacterized protein</fullName>
    </submittedName>
</protein>
<keyword evidence="2" id="KW-1185">Reference proteome</keyword>
<dbReference type="Proteomes" id="UP000281553">
    <property type="component" value="Unassembled WGS sequence"/>
</dbReference>
<dbReference type="AlphaFoldDB" id="A0A3P6QES9"/>
<proteinExistence type="predicted"/>
<evidence type="ECO:0000313" key="2">
    <source>
        <dbReference type="Proteomes" id="UP000281553"/>
    </source>
</evidence>
<dbReference type="EMBL" id="UYRU01007298">
    <property type="protein sequence ID" value="VDK40993.1"/>
    <property type="molecule type" value="Genomic_DNA"/>
</dbReference>
<accession>A0A3P6QES9</accession>
<gene>
    <name evidence="1" type="ORF">DILT_LOCUS1194</name>
</gene>
<evidence type="ECO:0000313" key="1">
    <source>
        <dbReference type="EMBL" id="VDK40993.1"/>
    </source>
</evidence>
<organism evidence="1 2">
    <name type="scientific">Dibothriocephalus latus</name>
    <name type="common">Fish tapeworm</name>
    <name type="synonym">Diphyllobothrium latum</name>
    <dbReference type="NCBI Taxonomy" id="60516"/>
    <lineage>
        <taxon>Eukaryota</taxon>
        <taxon>Metazoa</taxon>
        <taxon>Spiralia</taxon>
        <taxon>Lophotrochozoa</taxon>
        <taxon>Platyhelminthes</taxon>
        <taxon>Cestoda</taxon>
        <taxon>Eucestoda</taxon>
        <taxon>Diphyllobothriidea</taxon>
        <taxon>Diphyllobothriidae</taxon>
        <taxon>Dibothriocephalus</taxon>
    </lineage>
</organism>
<reference evidence="1 2" key="1">
    <citation type="submission" date="2018-11" db="EMBL/GenBank/DDBJ databases">
        <authorList>
            <consortium name="Pathogen Informatics"/>
        </authorList>
    </citation>
    <scope>NUCLEOTIDE SEQUENCE [LARGE SCALE GENOMIC DNA]</scope>
</reference>
<dbReference type="OrthoDB" id="10424776at2759"/>